<sequence>MQENQFMEFVKQVANEMKLWESNGLWPLSCLAPLKEHPRIAEFHDTSPEELRVEAYEALKTNNSSVYEASYREKLEYHKQLCEAIKNRNPNAIEALKSVFYKSTSNNSTPSSNSSSSIFGKSSASFLGNTSQSSLFGGSNGSTNKNTSVFGGAASLGTNNVFGAKPAQPSVFGGAPVFGNSASSAFGGGGNFKSAFGSGSSIFGTSNQNTN</sequence>
<name>A0A5N5SUS8_9CRUS</name>
<feature type="non-terminal residue" evidence="3">
    <location>
        <position position="211"/>
    </location>
</feature>
<comment type="caution">
    <text evidence="3">The sequence shown here is derived from an EMBL/GenBank/DDBJ whole genome shotgun (WGS) entry which is preliminary data.</text>
</comment>
<dbReference type="AlphaFoldDB" id="A0A5N5SUS8"/>
<evidence type="ECO:0000313" key="3">
    <source>
        <dbReference type="EMBL" id="KAB7497409.1"/>
    </source>
</evidence>
<dbReference type="GO" id="GO:0005634">
    <property type="term" value="C:nucleus"/>
    <property type="evidence" value="ECO:0007669"/>
    <property type="project" value="UniProtKB-SubCell"/>
</dbReference>
<keyword evidence="2" id="KW-0539">Nucleus</keyword>
<keyword evidence="4" id="KW-1185">Reference proteome</keyword>
<dbReference type="EMBL" id="SEYY01020310">
    <property type="protein sequence ID" value="KAB7497409.1"/>
    <property type="molecule type" value="Genomic_DNA"/>
</dbReference>
<organism evidence="3 4">
    <name type="scientific">Armadillidium nasatum</name>
    <dbReference type="NCBI Taxonomy" id="96803"/>
    <lineage>
        <taxon>Eukaryota</taxon>
        <taxon>Metazoa</taxon>
        <taxon>Ecdysozoa</taxon>
        <taxon>Arthropoda</taxon>
        <taxon>Crustacea</taxon>
        <taxon>Multicrustacea</taxon>
        <taxon>Malacostraca</taxon>
        <taxon>Eumalacostraca</taxon>
        <taxon>Peracarida</taxon>
        <taxon>Isopoda</taxon>
        <taxon>Oniscidea</taxon>
        <taxon>Crinocheta</taxon>
        <taxon>Armadillidiidae</taxon>
        <taxon>Armadillidium</taxon>
    </lineage>
</organism>
<protein>
    <submittedName>
        <fullName evidence="3">Nucleoporin-like protein 2</fullName>
    </submittedName>
</protein>
<dbReference type="Proteomes" id="UP000326759">
    <property type="component" value="Unassembled WGS sequence"/>
</dbReference>
<evidence type="ECO:0000256" key="2">
    <source>
        <dbReference type="ARBA" id="ARBA00023242"/>
    </source>
</evidence>
<proteinExistence type="predicted"/>
<dbReference type="OrthoDB" id="6379788at2759"/>
<comment type="subcellular location">
    <subcellularLocation>
        <location evidence="1">Nucleus</location>
    </subcellularLocation>
</comment>
<evidence type="ECO:0000256" key="1">
    <source>
        <dbReference type="ARBA" id="ARBA00004123"/>
    </source>
</evidence>
<gene>
    <name evidence="3" type="primary">NUPL2</name>
    <name evidence="3" type="ORF">Anas_10597</name>
</gene>
<accession>A0A5N5SUS8</accession>
<dbReference type="InterPro" id="IPR051767">
    <property type="entry name" value="Nucleoporin_NUP42"/>
</dbReference>
<dbReference type="PANTHER" id="PTHR46527:SF1">
    <property type="entry name" value="NUCLEOPORIN NUP42"/>
    <property type="match status" value="1"/>
</dbReference>
<reference evidence="3 4" key="1">
    <citation type="journal article" date="2019" name="PLoS Biol.">
        <title>Sex chromosomes control vertical transmission of feminizing Wolbachia symbionts in an isopod.</title>
        <authorList>
            <person name="Becking T."/>
            <person name="Chebbi M.A."/>
            <person name="Giraud I."/>
            <person name="Moumen B."/>
            <person name="Laverre T."/>
            <person name="Caubet Y."/>
            <person name="Peccoud J."/>
            <person name="Gilbert C."/>
            <person name="Cordaux R."/>
        </authorList>
    </citation>
    <scope>NUCLEOTIDE SEQUENCE [LARGE SCALE GENOMIC DNA]</scope>
    <source>
        <strain evidence="3">ANa2</strain>
        <tissue evidence="3">Whole body excluding digestive tract and cuticle</tissue>
    </source>
</reference>
<evidence type="ECO:0000313" key="4">
    <source>
        <dbReference type="Proteomes" id="UP000326759"/>
    </source>
</evidence>
<dbReference type="PANTHER" id="PTHR46527">
    <property type="entry name" value="NUCLEOPORIN-LIKE PROTEIN 2"/>
    <property type="match status" value="1"/>
</dbReference>